<keyword evidence="3 7" id="KW-0472">Membrane</keyword>
<evidence type="ECO:0000256" key="5">
    <source>
        <dbReference type="ARBA" id="ARBA00029447"/>
    </source>
</evidence>
<dbReference type="SUPFAM" id="SSF58104">
    <property type="entry name" value="Methyl-accepting chemotaxis protein (MCP) signaling domain"/>
    <property type="match status" value="1"/>
</dbReference>
<dbReference type="InterPro" id="IPR004089">
    <property type="entry name" value="MCPsignal_dom"/>
</dbReference>
<evidence type="ECO:0000313" key="11">
    <source>
        <dbReference type="Proteomes" id="UP000247476"/>
    </source>
</evidence>
<dbReference type="PRINTS" id="PR00260">
    <property type="entry name" value="CHEMTRNSDUCR"/>
</dbReference>
<dbReference type="AlphaFoldDB" id="A0A2V5KQL1"/>
<dbReference type="PROSITE" id="PS50111">
    <property type="entry name" value="CHEMOTAXIS_TRANSDUC_2"/>
    <property type="match status" value="1"/>
</dbReference>
<comment type="similarity">
    <text evidence="5">Belongs to the methyl-accepting chemotaxis (MCP) protein family.</text>
</comment>
<evidence type="ECO:0000313" key="10">
    <source>
        <dbReference type="EMBL" id="PYI50956.1"/>
    </source>
</evidence>
<evidence type="ECO:0000259" key="9">
    <source>
        <dbReference type="PROSITE" id="PS50885"/>
    </source>
</evidence>
<evidence type="ECO:0000259" key="8">
    <source>
        <dbReference type="PROSITE" id="PS50111"/>
    </source>
</evidence>
<name>A0A2V5KQL1_9BACL</name>
<accession>A0A2V5KQL1</accession>
<dbReference type="PANTHER" id="PTHR32089:SF112">
    <property type="entry name" value="LYSOZYME-LIKE PROTEIN-RELATED"/>
    <property type="match status" value="1"/>
</dbReference>
<dbReference type="InterPro" id="IPR003660">
    <property type="entry name" value="HAMP_dom"/>
</dbReference>
<evidence type="ECO:0000256" key="1">
    <source>
        <dbReference type="ARBA" id="ARBA00004236"/>
    </source>
</evidence>
<dbReference type="SMART" id="SM00304">
    <property type="entry name" value="HAMP"/>
    <property type="match status" value="2"/>
</dbReference>
<keyword evidence="4 6" id="KW-0807">Transducer</keyword>
<proteinExistence type="inferred from homology"/>
<feature type="transmembrane region" description="Helical" evidence="7">
    <location>
        <begin position="192"/>
        <end position="211"/>
    </location>
</feature>
<evidence type="ECO:0000256" key="4">
    <source>
        <dbReference type="ARBA" id="ARBA00023224"/>
    </source>
</evidence>
<dbReference type="GO" id="GO:0005886">
    <property type="term" value="C:plasma membrane"/>
    <property type="evidence" value="ECO:0007669"/>
    <property type="project" value="UniProtKB-SubCell"/>
</dbReference>
<dbReference type="Proteomes" id="UP000247476">
    <property type="component" value="Unassembled WGS sequence"/>
</dbReference>
<keyword evidence="11" id="KW-1185">Reference proteome</keyword>
<comment type="caution">
    <text evidence="10">The sequence shown here is derived from an EMBL/GenBank/DDBJ whole genome shotgun (WGS) entry which is preliminary data.</text>
</comment>
<dbReference type="Pfam" id="PF05227">
    <property type="entry name" value="CHASE3"/>
    <property type="match status" value="1"/>
</dbReference>
<dbReference type="GO" id="GO:0004888">
    <property type="term" value="F:transmembrane signaling receptor activity"/>
    <property type="evidence" value="ECO:0007669"/>
    <property type="project" value="InterPro"/>
</dbReference>
<evidence type="ECO:0008006" key="12">
    <source>
        <dbReference type="Google" id="ProtNLM"/>
    </source>
</evidence>
<keyword evidence="2" id="KW-1003">Cell membrane</keyword>
<dbReference type="GO" id="GO:0006935">
    <property type="term" value="P:chemotaxis"/>
    <property type="evidence" value="ECO:0007669"/>
    <property type="project" value="InterPro"/>
</dbReference>
<dbReference type="EMBL" id="QJVJ01000015">
    <property type="protein sequence ID" value="PYI50956.1"/>
    <property type="molecule type" value="Genomic_DNA"/>
</dbReference>
<gene>
    <name evidence="10" type="ORF">DLM86_26635</name>
</gene>
<dbReference type="SMART" id="SM00283">
    <property type="entry name" value="MA"/>
    <property type="match status" value="1"/>
</dbReference>
<keyword evidence="7" id="KW-1133">Transmembrane helix</keyword>
<evidence type="ECO:0000256" key="2">
    <source>
        <dbReference type="ARBA" id="ARBA00022475"/>
    </source>
</evidence>
<dbReference type="InterPro" id="IPR007891">
    <property type="entry name" value="CHASE3"/>
</dbReference>
<feature type="domain" description="HAMP" evidence="9">
    <location>
        <begin position="214"/>
        <end position="268"/>
    </location>
</feature>
<protein>
    <recommendedName>
        <fullName evidence="12">Chemotaxis protein</fullName>
    </recommendedName>
</protein>
<dbReference type="InterPro" id="IPR004090">
    <property type="entry name" value="Chemotax_Me-accpt_rcpt"/>
</dbReference>
<sequence>MKTVPIRLNRIQNKIGLGFLVVVIFFVFAILSVTRQLSSFQKETRFITDHDMQVHSLAQSIEKDLVDMETGQRGFIITGENKYLDPYNNGKSNWQKHYEALFQLVADNPRQQDNLKAIQKNVEHWIQNAGEKVIALKKANDNKGIQQFFQDDPGKQDMDALREQLASFRSIEKQLTLNRVSALEKKNGQLRLQLYGSLLLVLIVSVISSYFTGALTARNVRKVGNAIAEIASSGGDLTKRITVKTKDETKDLADQTNLLLSSLQSMIADIQMKTLELERSSSMLKVGADESYKAADQISESVQRVAQGAEQQVSQTEEMSAILQETVSGLEQVAVTTTDVSGLARRAQSVATENAGEMQANAEKIGRIEETFSEIQASAAELASLSEKIRDVVGYIQDVSNQTNLLSLNAAIEAARAGEQGRGFAVVAGEIRKLADQAAHSTLEIHETIEVMLNGINGLVQKVNENSHGVKDGVQAMLKASDSFRAIMNEVNNLSVQVMEVAASVGQMSAGSKAIEGSIREITKITEETASFTEEVAAMTEEQAATSQEMLQTARQLGEMSDSLKALVGKFKV</sequence>
<feature type="transmembrane region" description="Helical" evidence="7">
    <location>
        <begin position="15"/>
        <end position="33"/>
    </location>
</feature>
<feature type="domain" description="Methyl-accepting transducer" evidence="8">
    <location>
        <begin position="287"/>
        <end position="544"/>
    </location>
</feature>
<dbReference type="GO" id="GO:0007165">
    <property type="term" value="P:signal transduction"/>
    <property type="evidence" value="ECO:0007669"/>
    <property type="project" value="UniProtKB-KW"/>
</dbReference>
<dbReference type="Gene3D" id="1.10.287.950">
    <property type="entry name" value="Methyl-accepting chemotaxis protein"/>
    <property type="match status" value="1"/>
</dbReference>
<dbReference type="PANTHER" id="PTHR32089">
    <property type="entry name" value="METHYL-ACCEPTING CHEMOTAXIS PROTEIN MCPB"/>
    <property type="match status" value="1"/>
</dbReference>
<comment type="subcellular location">
    <subcellularLocation>
        <location evidence="1">Cell membrane</location>
    </subcellularLocation>
</comment>
<reference evidence="10 11" key="1">
    <citation type="submission" date="2018-05" db="EMBL/GenBank/DDBJ databases">
        <title>Paenibacillus flagellatus sp. nov., isolated from selenium mineral soil.</title>
        <authorList>
            <person name="Dai X."/>
        </authorList>
    </citation>
    <scope>NUCLEOTIDE SEQUENCE [LARGE SCALE GENOMIC DNA]</scope>
    <source>
        <strain evidence="10 11">DXL2</strain>
    </source>
</reference>
<evidence type="ECO:0000256" key="7">
    <source>
        <dbReference type="SAM" id="Phobius"/>
    </source>
</evidence>
<dbReference type="Pfam" id="PF00015">
    <property type="entry name" value="MCPsignal"/>
    <property type="match status" value="1"/>
</dbReference>
<evidence type="ECO:0000256" key="6">
    <source>
        <dbReference type="PROSITE-ProRule" id="PRU00284"/>
    </source>
</evidence>
<dbReference type="Gene3D" id="6.10.340.10">
    <property type="match status" value="1"/>
</dbReference>
<dbReference type="PROSITE" id="PS50885">
    <property type="entry name" value="HAMP"/>
    <property type="match status" value="1"/>
</dbReference>
<evidence type="ECO:0000256" key="3">
    <source>
        <dbReference type="ARBA" id="ARBA00023136"/>
    </source>
</evidence>
<organism evidence="10 11">
    <name type="scientific">Paenibacillus flagellatus</name>
    <dbReference type="NCBI Taxonomy" id="2211139"/>
    <lineage>
        <taxon>Bacteria</taxon>
        <taxon>Bacillati</taxon>
        <taxon>Bacillota</taxon>
        <taxon>Bacilli</taxon>
        <taxon>Bacillales</taxon>
        <taxon>Paenibacillaceae</taxon>
        <taxon>Paenibacillus</taxon>
    </lineage>
</organism>
<dbReference type="CDD" id="cd19410">
    <property type="entry name" value="HK9-like_sensor"/>
    <property type="match status" value="1"/>
</dbReference>
<keyword evidence="7" id="KW-0812">Transmembrane</keyword>